<dbReference type="PANTHER" id="PTHR30508:SF1">
    <property type="entry name" value="UPF0051 PROTEIN ABCI8, CHLOROPLASTIC-RELATED"/>
    <property type="match status" value="1"/>
</dbReference>
<dbReference type="OrthoDB" id="372168at2157"/>
<dbReference type="SUPFAM" id="SSF101960">
    <property type="entry name" value="Stabilizer of iron transporter SufD"/>
    <property type="match status" value="1"/>
</dbReference>
<proteinExistence type="inferred from homology"/>
<gene>
    <name evidence="3" type="ORF">ASJ82_03840</name>
</gene>
<sequence>MHRMVSMKDKAKNAINKKAAIGEDVDLNEFNPAKPDEYDKIQTLDDLDKKDLKTLKDVGIETKEGERSASFLQMDQSEVLVENMFPGVEIMGIQQALEKYDWVKDYLWKAVEVDADKYTATTELGARSGYFIYAKEGAKVELPVQACMYIDNEDVQQTAHNLIIAEPNSEINIITGCVTANHVDKAAHIGVSEFYLKKGSKVSFTMVHNWAKEVDVRPRTGVIMDDDSTYISNYILSKPVHNIQAYPTAYANGDNCKVFFQSILAGKEDSNIDQGSRTILRGKNSQTEMITRAVSEDESTIYTRGDLVGLSPEVRGHLECMGLILSEDSAIYSIPELRGESTDMELSHEAAVGKIAEDEIQYLMARGLTEDEAASMIVRGFLDIDIKGLPEDLAQETKKLIDLSMEGM</sequence>
<name>A0A2A2HEA6_9EURY</name>
<feature type="domain" description="SUF system FeS cluster assembly SufBD core" evidence="2">
    <location>
        <begin position="150"/>
        <end position="381"/>
    </location>
</feature>
<evidence type="ECO:0000313" key="3">
    <source>
        <dbReference type="EMBL" id="PAV07769.1"/>
    </source>
</evidence>
<dbReference type="GO" id="GO:0016226">
    <property type="term" value="P:iron-sulfur cluster assembly"/>
    <property type="evidence" value="ECO:0007669"/>
    <property type="project" value="InterPro"/>
</dbReference>
<dbReference type="PANTHER" id="PTHR30508">
    <property type="entry name" value="FES CLUSTER ASSEMBLY PROTEIN SUF"/>
    <property type="match status" value="1"/>
</dbReference>
<accession>A0A2A2HEA6</accession>
<evidence type="ECO:0000259" key="2">
    <source>
        <dbReference type="Pfam" id="PF01458"/>
    </source>
</evidence>
<dbReference type="EMBL" id="LMVN01000008">
    <property type="protein sequence ID" value="PAV07769.1"/>
    <property type="molecule type" value="Genomic_DNA"/>
</dbReference>
<dbReference type="InterPro" id="IPR037284">
    <property type="entry name" value="SUF_FeS_clus_asmbl_SufBD_sf"/>
</dbReference>
<dbReference type="InterPro" id="IPR055346">
    <property type="entry name" value="Fe-S_cluster_assembly_SufBD"/>
</dbReference>
<protein>
    <recommendedName>
        <fullName evidence="2">SUF system FeS cluster assembly SufBD core domain-containing protein</fullName>
    </recommendedName>
</protein>
<reference evidence="3 4" key="1">
    <citation type="journal article" date="2017" name="BMC Genomics">
        <title>Genomic analysis of methanogenic archaea reveals a shift towards energy conservation.</title>
        <authorList>
            <person name="Gilmore S.P."/>
            <person name="Henske J.K."/>
            <person name="Sexton J.A."/>
            <person name="Solomon K.V."/>
            <person name="Seppala S."/>
            <person name="Yoo J.I."/>
            <person name="Huyett L.M."/>
            <person name="Pressman A."/>
            <person name="Cogan J.Z."/>
            <person name="Kivenson V."/>
            <person name="Peng X."/>
            <person name="Tan Y."/>
            <person name="Valentine D.L."/>
            <person name="O'Malley M.A."/>
        </authorList>
    </citation>
    <scope>NUCLEOTIDE SEQUENCE [LARGE SCALE GENOMIC DNA]</scope>
    <source>
        <strain evidence="3 4">1R-7</strain>
    </source>
</reference>
<dbReference type="InterPro" id="IPR000825">
    <property type="entry name" value="SUF_FeS_clus_asmbl_SufBD_core"/>
</dbReference>
<dbReference type="Pfam" id="PF01458">
    <property type="entry name" value="SUFBD_core"/>
    <property type="match status" value="1"/>
</dbReference>
<comment type="caution">
    <text evidence="3">The sequence shown here is derived from an EMBL/GenBank/DDBJ whole genome shotgun (WGS) entry which is preliminary data.</text>
</comment>
<dbReference type="AlphaFoldDB" id="A0A2A2HEA6"/>
<organism evidence="3 4">
    <name type="scientific">Methanosphaera cuniculi</name>
    <dbReference type="NCBI Taxonomy" id="1077256"/>
    <lineage>
        <taxon>Archaea</taxon>
        <taxon>Methanobacteriati</taxon>
        <taxon>Methanobacteriota</taxon>
        <taxon>Methanomada group</taxon>
        <taxon>Methanobacteria</taxon>
        <taxon>Methanobacteriales</taxon>
        <taxon>Methanobacteriaceae</taxon>
        <taxon>Methanosphaera</taxon>
    </lineage>
</organism>
<dbReference type="Proteomes" id="UP000217528">
    <property type="component" value="Unassembled WGS sequence"/>
</dbReference>
<evidence type="ECO:0000256" key="1">
    <source>
        <dbReference type="ARBA" id="ARBA00043967"/>
    </source>
</evidence>
<evidence type="ECO:0000313" key="4">
    <source>
        <dbReference type="Proteomes" id="UP000217528"/>
    </source>
</evidence>
<comment type="similarity">
    <text evidence="1">Belongs to the iron-sulfur cluster assembly SufBD family.</text>
</comment>
<keyword evidence="4" id="KW-1185">Reference proteome</keyword>